<sequence length="298" mass="32541">NTAFSQLSGNGSTGSGSGLPTSQDGSSSPALEHVDGYLRWHDDGVDGPPASEIQEIVAQMVWEANGEEADIACQQELVRLMQYRSTFDNATNDNNIRDVFNSGHYCRLHQTRIIVDGETLLHNHFSDPRDVALGVCTDTYLLFQCKRAGPSATPILLQNYNLPPQLRTHLEHLICIGVIGGPKQSKLLHTFLIPFKNECTCLAHGVETHDSLHRESFLLHAYCIFCLGNIIMIMKLLNLRGVNALVPCRSCRIRGYLMPGQTNYCKDQSIAAAGLGVTSRVQCGRAAGATVTSDTGTK</sequence>
<comment type="caution">
    <text evidence="3">The sequence shown here is derived from an EMBL/GenBank/DDBJ whole genome shotgun (WGS) entry which is preliminary data.</text>
</comment>
<gene>
    <name evidence="3" type="ORF">TRAPUB_8785</name>
</gene>
<evidence type="ECO:0000313" key="4">
    <source>
        <dbReference type="Proteomes" id="UP000184267"/>
    </source>
</evidence>
<name>A0A1M2W4F4_TRAPU</name>
<evidence type="ECO:0000256" key="1">
    <source>
        <dbReference type="SAM" id="MobiDB-lite"/>
    </source>
</evidence>
<dbReference type="STRING" id="154538.A0A1M2W4F4"/>
<protein>
    <submittedName>
        <fullName evidence="3">Uncharacterized protein</fullName>
    </submittedName>
</protein>
<evidence type="ECO:0000313" key="3">
    <source>
        <dbReference type="EMBL" id="OJT14660.1"/>
    </source>
</evidence>
<dbReference type="EMBL" id="MNAD01000259">
    <property type="protein sequence ID" value="OJT14660.1"/>
    <property type="molecule type" value="Genomic_DNA"/>
</dbReference>
<organism evidence="3 4">
    <name type="scientific">Trametes pubescens</name>
    <name type="common">White-rot fungus</name>
    <dbReference type="NCBI Taxonomy" id="154538"/>
    <lineage>
        <taxon>Eukaryota</taxon>
        <taxon>Fungi</taxon>
        <taxon>Dikarya</taxon>
        <taxon>Basidiomycota</taxon>
        <taxon>Agaricomycotina</taxon>
        <taxon>Agaricomycetes</taxon>
        <taxon>Polyporales</taxon>
        <taxon>Polyporaceae</taxon>
        <taxon>Trametes</taxon>
    </lineage>
</organism>
<proteinExistence type="predicted"/>
<dbReference type="OrthoDB" id="3257409at2759"/>
<feature type="transmembrane region" description="Helical" evidence="2">
    <location>
        <begin position="217"/>
        <end position="237"/>
    </location>
</feature>
<keyword evidence="2" id="KW-1133">Transmembrane helix</keyword>
<dbReference type="AlphaFoldDB" id="A0A1M2W4F4"/>
<keyword evidence="2" id="KW-0472">Membrane</keyword>
<dbReference type="Proteomes" id="UP000184267">
    <property type="component" value="Unassembled WGS sequence"/>
</dbReference>
<dbReference type="InterPro" id="IPR004242">
    <property type="entry name" value="Transposase_21"/>
</dbReference>
<feature type="compositionally biased region" description="Low complexity" evidence="1">
    <location>
        <begin position="1"/>
        <end position="10"/>
    </location>
</feature>
<evidence type="ECO:0000256" key="2">
    <source>
        <dbReference type="SAM" id="Phobius"/>
    </source>
</evidence>
<keyword evidence="2" id="KW-0812">Transmembrane</keyword>
<feature type="non-terminal residue" evidence="3">
    <location>
        <position position="1"/>
    </location>
</feature>
<feature type="region of interest" description="Disordered" evidence="1">
    <location>
        <begin position="1"/>
        <end position="31"/>
    </location>
</feature>
<reference evidence="3 4" key="1">
    <citation type="submission" date="2016-10" db="EMBL/GenBank/DDBJ databases">
        <title>Genome sequence of the basidiomycete white-rot fungus Trametes pubescens.</title>
        <authorList>
            <person name="Makela M.R."/>
            <person name="Granchi Z."/>
            <person name="Peng M."/>
            <person name="De Vries R.P."/>
            <person name="Grigoriev I."/>
            <person name="Riley R."/>
            <person name="Hilden K."/>
        </authorList>
    </citation>
    <scope>NUCLEOTIDE SEQUENCE [LARGE SCALE GENOMIC DNA]</scope>
    <source>
        <strain evidence="3 4">FBCC735</strain>
    </source>
</reference>
<accession>A0A1M2W4F4</accession>
<keyword evidence="4" id="KW-1185">Reference proteome</keyword>
<dbReference type="Pfam" id="PF02992">
    <property type="entry name" value="Transposase_21"/>
    <property type="match status" value="1"/>
</dbReference>